<dbReference type="VEuPathDB" id="TriTrypDB:BSAL_54075"/>
<name>A0A0S4KHJ9_BODSA</name>
<evidence type="ECO:0000313" key="2">
    <source>
        <dbReference type="Proteomes" id="UP000051952"/>
    </source>
</evidence>
<reference evidence="2" key="1">
    <citation type="submission" date="2015-09" db="EMBL/GenBank/DDBJ databases">
        <authorList>
            <consortium name="Pathogen Informatics"/>
        </authorList>
    </citation>
    <scope>NUCLEOTIDE SEQUENCE [LARGE SCALE GENOMIC DNA]</scope>
    <source>
        <strain evidence="2">Lake Konstanz</strain>
    </source>
</reference>
<accession>A0A0S4KHJ9</accession>
<dbReference type="InterPro" id="IPR015943">
    <property type="entry name" value="WD40/YVTN_repeat-like_dom_sf"/>
</dbReference>
<evidence type="ECO:0000313" key="1">
    <source>
        <dbReference type="EMBL" id="CUI11638.1"/>
    </source>
</evidence>
<dbReference type="SUPFAM" id="SSF50978">
    <property type="entry name" value="WD40 repeat-like"/>
    <property type="match status" value="1"/>
</dbReference>
<dbReference type="Proteomes" id="UP000051952">
    <property type="component" value="Unassembled WGS sequence"/>
</dbReference>
<dbReference type="EMBL" id="CYKH01000122">
    <property type="protein sequence ID" value="CUI11638.1"/>
    <property type="molecule type" value="Genomic_DNA"/>
</dbReference>
<dbReference type="InterPro" id="IPR036322">
    <property type="entry name" value="WD40_repeat_dom_sf"/>
</dbReference>
<proteinExistence type="predicted"/>
<organism evidence="1 2">
    <name type="scientific">Bodo saltans</name>
    <name type="common">Flagellated protozoan</name>
    <dbReference type="NCBI Taxonomy" id="75058"/>
    <lineage>
        <taxon>Eukaryota</taxon>
        <taxon>Discoba</taxon>
        <taxon>Euglenozoa</taxon>
        <taxon>Kinetoplastea</taxon>
        <taxon>Metakinetoplastina</taxon>
        <taxon>Eubodonida</taxon>
        <taxon>Bodonidae</taxon>
        <taxon>Bodo</taxon>
    </lineage>
</organism>
<protein>
    <recommendedName>
        <fullName evidence="3">WD40 repeat-containing protein</fullName>
    </recommendedName>
</protein>
<keyword evidence="2" id="KW-1185">Reference proteome</keyword>
<dbReference type="Gene3D" id="2.130.10.10">
    <property type="entry name" value="YVTN repeat-like/Quinoprotein amine dehydrogenase"/>
    <property type="match status" value="1"/>
</dbReference>
<sequence length="351" mass="38314">MSNSFGRQLHNPFPVISGAPVKQSLLGNCMDPAYPSIPVTKKMQLQNSRPGKSAIVVAQSLAGGLTLCTVADFVRDTRHFPCENCIDFALVSRYCIVLHTQNHQSSLAMYDLDTMQLQPQVTIPLPLLVHQEAFLVAMDLPSPTQPALFYFAVVASNKVFIYCHGNNNTTEPSIADEINAPAEENILSAVFFSTPLGMMLVLGTEGGELHFWNMQTHEFCLRCNPDVGPVTTVVVSQLSPCNLFAGGQTGIVSHVKLSGVVNESGKRTTIAVAKVERIESPPDDNEYDAVVSINFVQGCVYCVRDSSYMTQLTPDQCHITAANDVFAMASSPNGQAVVWCSEQYGMMLQEW</sequence>
<evidence type="ECO:0008006" key="3">
    <source>
        <dbReference type="Google" id="ProtNLM"/>
    </source>
</evidence>
<dbReference type="AlphaFoldDB" id="A0A0S4KHJ9"/>
<gene>
    <name evidence="1" type="ORF">BSAL_54075</name>
</gene>